<dbReference type="InterPro" id="IPR034704">
    <property type="entry name" value="Ribosomal_bL28/bL31-like_sf"/>
</dbReference>
<name>A0A1V6CDD6_UNCT6</name>
<dbReference type="InterPro" id="IPR037147">
    <property type="entry name" value="Ribosomal_bL28_sf"/>
</dbReference>
<dbReference type="PANTHER" id="PTHR39080">
    <property type="entry name" value="50S RIBOSOMAL PROTEIN L28"/>
    <property type="match status" value="1"/>
</dbReference>
<gene>
    <name evidence="5 6" type="primary">rpmB</name>
    <name evidence="6" type="ORF">BWX89_00263</name>
</gene>
<evidence type="ECO:0000256" key="2">
    <source>
        <dbReference type="ARBA" id="ARBA00022980"/>
    </source>
</evidence>
<dbReference type="AlphaFoldDB" id="A0A1V6CDD6"/>
<dbReference type="GO" id="GO:1990904">
    <property type="term" value="C:ribonucleoprotein complex"/>
    <property type="evidence" value="ECO:0007669"/>
    <property type="project" value="UniProtKB-KW"/>
</dbReference>
<dbReference type="NCBIfam" id="TIGR00009">
    <property type="entry name" value="L28"/>
    <property type="match status" value="1"/>
</dbReference>
<dbReference type="Proteomes" id="UP000485562">
    <property type="component" value="Unassembled WGS sequence"/>
</dbReference>
<dbReference type="InterPro" id="IPR001383">
    <property type="entry name" value="Ribosomal_bL28_bact-type"/>
</dbReference>
<dbReference type="EMBL" id="MWDQ01000026">
    <property type="protein sequence ID" value="OQB74905.1"/>
    <property type="molecule type" value="Genomic_DNA"/>
</dbReference>
<protein>
    <recommendedName>
        <fullName evidence="4 5">Large ribosomal subunit protein bL28</fullName>
    </recommendedName>
</protein>
<evidence type="ECO:0000256" key="1">
    <source>
        <dbReference type="ARBA" id="ARBA00008760"/>
    </source>
</evidence>
<evidence type="ECO:0000256" key="3">
    <source>
        <dbReference type="ARBA" id="ARBA00023274"/>
    </source>
</evidence>
<dbReference type="PANTHER" id="PTHR39080:SF1">
    <property type="entry name" value="LARGE RIBOSOMAL SUBUNIT PROTEIN BL28A"/>
    <property type="match status" value="1"/>
</dbReference>
<dbReference type="GO" id="GO:0003735">
    <property type="term" value="F:structural constituent of ribosome"/>
    <property type="evidence" value="ECO:0007669"/>
    <property type="project" value="InterPro"/>
</dbReference>
<comment type="similarity">
    <text evidence="1 5">Belongs to the bacterial ribosomal protein bL28 family.</text>
</comment>
<keyword evidence="3 5" id="KW-0687">Ribonucleoprotein</keyword>
<dbReference type="GO" id="GO:0006412">
    <property type="term" value="P:translation"/>
    <property type="evidence" value="ECO:0007669"/>
    <property type="project" value="UniProtKB-UniRule"/>
</dbReference>
<dbReference type="InterPro" id="IPR026569">
    <property type="entry name" value="Ribosomal_bL28"/>
</dbReference>
<proteinExistence type="inferred from homology"/>
<dbReference type="HAMAP" id="MF_00373">
    <property type="entry name" value="Ribosomal_bL28"/>
    <property type="match status" value="1"/>
</dbReference>
<comment type="caution">
    <text evidence="6">The sequence shown here is derived from an EMBL/GenBank/DDBJ whole genome shotgun (WGS) entry which is preliminary data.</text>
</comment>
<keyword evidence="2 5" id="KW-0689">Ribosomal protein</keyword>
<sequence length="65" mass="7346">MKCEICGKGPRTGNNVSHSNVKTKRTWKPNVQKLLLEYKGNVKKMAICTQCLKSGKVQRPQKNSE</sequence>
<reference evidence="6" key="1">
    <citation type="submission" date="2017-02" db="EMBL/GenBank/DDBJ databases">
        <title>Delving into the versatile metabolic prowess of the omnipresent phylum Bacteroidetes.</title>
        <authorList>
            <person name="Nobu M.K."/>
            <person name="Mei R."/>
            <person name="Narihiro T."/>
            <person name="Kuroda K."/>
            <person name="Liu W.-T."/>
        </authorList>
    </citation>
    <scope>NUCLEOTIDE SEQUENCE</scope>
    <source>
        <strain evidence="6">ADurb.Bin131</strain>
    </source>
</reference>
<evidence type="ECO:0000313" key="6">
    <source>
        <dbReference type="EMBL" id="OQB74905.1"/>
    </source>
</evidence>
<organism evidence="6">
    <name type="scientific">candidate division TA06 bacterium ADurb.Bin131</name>
    <dbReference type="NCBI Taxonomy" id="1852827"/>
    <lineage>
        <taxon>Bacteria</taxon>
        <taxon>Bacteria division TA06</taxon>
    </lineage>
</organism>
<dbReference type="Pfam" id="PF00830">
    <property type="entry name" value="Ribosomal_L28"/>
    <property type="match status" value="1"/>
</dbReference>
<accession>A0A1V6CDD6</accession>
<dbReference type="Gene3D" id="2.30.170.40">
    <property type="entry name" value="Ribosomal protein L28/L24"/>
    <property type="match status" value="1"/>
</dbReference>
<dbReference type="SUPFAM" id="SSF143800">
    <property type="entry name" value="L28p-like"/>
    <property type="match status" value="1"/>
</dbReference>
<dbReference type="InterPro" id="IPR050096">
    <property type="entry name" value="Bacterial_rp_bL28"/>
</dbReference>
<dbReference type="GO" id="GO:0005840">
    <property type="term" value="C:ribosome"/>
    <property type="evidence" value="ECO:0007669"/>
    <property type="project" value="UniProtKB-KW"/>
</dbReference>
<evidence type="ECO:0000256" key="5">
    <source>
        <dbReference type="HAMAP-Rule" id="MF_00373"/>
    </source>
</evidence>
<evidence type="ECO:0000256" key="4">
    <source>
        <dbReference type="ARBA" id="ARBA00035174"/>
    </source>
</evidence>